<name>A0A0A9FJE8_ARUDO</name>
<reference evidence="1" key="1">
    <citation type="submission" date="2014-09" db="EMBL/GenBank/DDBJ databases">
        <authorList>
            <person name="Magalhaes I.L.F."/>
            <person name="Oliveira U."/>
            <person name="Santos F.R."/>
            <person name="Vidigal T.H.D.A."/>
            <person name="Brescovit A.D."/>
            <person name="Santos A.J."/>
        </authorList>
    </citation>
    <scope>NUCLEOTIDE SEQUENCE</scope>
    <source>
        <tissue evidence="1">Shoot tissue taken approximately 20 cm above the soil surface</tissue>
    </source>
</reference>
<dbReference type="AlphaFoldDB" id="A0A0A9FJE8"/>
<protein>
    <submittedName>
        <fullName evidence="1">Uncharacterized protein</fullName>
    </submittedName>
</protein>
<sequence>MNSLLCLYGTMDAARWCTRLGYLEPYPTR</sequence>
<accession>A0A0A9FJE8</accession>
<reference evidence="1" key="2">
    <citation type="journal article" date="2015" name="Data Brief">
        <title>Shoot transcriptome of the giant reed, Arundo donax.</title>
        <authorList>
            <person name="Barrero R.A."/>
            <person name="Guerrero F.D."/>
            <person name="Moolhuijzen P."/>
            <person name="Goolsby J.A."/>
            <person name="Tidwell J."/>
            <person name="Bellgard S.E."/>
            <person name="Bellgard M.I."/>
        </authorList>
    </citation>
    <scope>NUCLEOTIDE SEQUENCE</scope>
    <source>
        <tissue evidence="1">Shoot tissue taken approximately 20 cm above the soil surface</tissue>
    </source>
</reference>
<organism evidence="1">
    <name type="scientific">Arundo donax</name>
    <name type="common">Giant reed</name>
    <name type="synonym">Donax arundinaceus</name>
    <dbReference type="NCBI Taxonomy" id="35708"/>
    <lineage>
        <taxon>Eukaryota</taxon>
        <taxon>Viridiplantae</taxon>
        <taxon>Streptophyta</taxon>
        <taxon>Embryophyta</taxon>
        <taxon>Tracheophyta</taxon>
        <taxon>Spermatophyta</taxon>
        <taxon>Magnoliopsida</taxon>
        <taxon>Liliopsida</taxon>
        <taxon>Poales</taxon>
        <taxon>Poaceae</taxon>
        <taxon>PACMAD clade</taxon>
        <taxon>Arundinoideae</taxon>
        <taxon>Arundineae</taxon>
        <taxon>Arundo</taxon>
    </lineage>
</organism>
<evidence type="ECO:0000313" key="1">
    <source>
        <dbReference type="EMBL" id="JAE11369.1"/>
    </source>
</evidence>
<proteinExistence type="predicted"/>
<dbReference type="EMBL" id="GBRH01186527">
    <property type="protein sequence ID" value="JAE11369.1"/>
    <property type="molecule type" value="Transcribed_RNA"/>
</dbReference>